<evidence type="ECO:0000259" key="2">
    <source>
        <dbReference type="PROSITE" id="PS50234"/>
    </source>
</evidence>
<evidence type="ECO:0000256" key="1">
    <source>
        <dbReference type="SAM" id="MobiDB-lite"/>
    </source>
</evidence>
<protein>
    <recommendedName>
        <fullName evidence="2">VWFA domain-containing protein</fullName>
    </recommendedName>
</protein>
<dbReference type="EMBL" id="QNTU01000010">
    <property type="protein sequence ID" value="RBI66257.1"/>
    <property type="molecule type" value="Genomic_DNA"/>
</dbReference>
<dbReference type="Proteomes" id="UP000252204">
    <property type="component" value="Unassembled WGS sequence"/>
</dbReference>
<comment type="caution">
    <text evidence="3">The sequence shown here is derived from an EMBL/GenBank/DDBJ whole genome shotgun (WGS) entry which is preliminary data.</text>
</comment>
<dbReference type="InterPro" id="IPR051928">
    <property type="entry name" value="NorD/CobT"/>
</dbReference>
<dbReference type="OrthoDB" id="6395027at2"/>
<dbReference type="SMART" id="SM00327">
    <property type="entry name" value="VWA"/>
    <property type="match status" value="1"/>
</dbReference>
<sequence>MLSCHEGYVMPTIPSKEQALIEAWTRTYSSGRITCSLSSSSQPAALNDRGVADALAAWRRWHDPRQQARFTSDEQRWYSLFERARVETLASQELPGMAHNLAQPTATAPANKEMAALYRAARFAFQGLPQPDKILSSSPINQSSKGLLKRTLGQLLGQQSPASQPSHSLTDNQLQASLLEAAHHLEDSVAFAQVVAPLVEQLSHFYPSNQTSHPRVESSIELEDDEVEEDESARETLPQPGLTEELAERDDQKQQYAVFSRAWDETQPASYWLQRTDTEALKQLHQLDKRRVKQLAHRLQRRLLAASQRQWLFDQEDGRLDNRRLARLLDDKPTQRIFRFEKEALMPEACVTLLVDQSGSMDLRRRQMAAMAIELAVHTLEICKIRCEVLGFTTRYTADNPVFRSWLQRGKPEFPGRLNALQHIIYKTPEQPWRRTKHHLSLLLRPMPRHENIDGEALHWAANRLSRQPQPRKIMIVISDGAPYDKATAQANGRDFLERHLRRIISDIEKSPISLAAIGTGQDVARFYNNALTVRSPEAVAENLFEQLGDLLVPAQTSEGSL</sequence>
<dbReference type="AlphaFoldDB" id="A0A365TKF1"/>
<feature type="domain" description="VWFA" evidence="2">
    <location>
        <begin position="350"/>
        <end position="532"/>
    </location>
</feature>
<dbReference type="SUPFAM" id="SSF53300">
    <property type="entry name" value="vWA-like"/>
    <property type="match status" value="1"/>
</dbReference>
<feature type="region of interest" description="Disordered" evidence="1">
    <location>
        <begin position="208"/>
        <end position="240"/>
    </location>
</feature>
<dbReference type="GO" id="GO:0009236">
    <property type="term" value="P:cobalamin biosynthetic process"/>
    <property type="evidence" value="ECO:0007669"/>
    <property type="project" value="InterPro"/>
</dbReference>
<name>A0A365TKF1_9GAMM</name>
<evidence type="ECO:0000313" key="3">
    <source>
        <dbReference type="EMBL" id="RBI66257.1"/>
    </source>
</evidence>
<dbReference type="InterPro" id="IPR002035">
    <property type="entry name" value="VWF_A"/>
</dbReference>
<dbReference type="InterPro" id="IPR025861">
    <property type="entry name" value="CobT_VWA_dom"/>
</dbReference>
<accession>A0A365TKF1</accession>
<keyword evidence="4" id="KW-1185">Reference proteome</keyword>
<evidence type="ECO:0000313" key="4">
    <source>
        <dbReference type="Proteomes" id="UP000252204"/>
    </source>
</evidence>
<dbReference type="PANTHER" id="PTHR41248:SF1">
    <property type="entry name" value="NORD PROTEIN"/>
    <property type="match status" value="1"/>
</dbReference>
<dbReference type="InterPro" id="IPR036465">
    <property type="entry name" value="vWFA_dom_sf"/>
</dbReference>
<feature type="compositionally biased region" description="Acidic residues" evidence="1">
    <location>
        <begin position="220"/>
        <end position="232"/>
    </location>
</feature>
<dbReference type="Gene3D" id="3.40.50.410">
    <property type="entry name" value="von Willebrand factor, type A domain"/>
    <property type="match status" value="1"/>
</dbReference>
<dbReference type="Pfam" id="PF06213">
    <property type="entry name" value="CobT"/>
    <property type="match status" value="1"/>
</dbReference>
<organism evidence="3 4">
    <name type="scientific">Vreelandella sulfidaeris</name>
    <dbReference type="NCBI Taxonomy" id="115553"/>
    <lineage>
        <taxon>Bacteria</taxon>
        <taxon>Pseudomonadati</taxon>
        <taxon>Pseudomonadota</taxon>
        <taxon>Gammaproteobacteria</taxon>
        <taxon>Oceanospirillales</taxon>
        <taxon>Halomonadaceae</taxon>
        <taxon>Vreelandella</taxon>
    </lineage>
</organism>
<gene>
    <name evidence="3" type="ORF">DQ400_14500</name>
</gene>
<reference evidence="4" key="1">
    <citation type="submission" date="2018-06" db="EMBL/GenBank/DDBJ databases">
        <title>Whole genome sequencing of four bacterial strains from South Shetland trench revealing bio-synthetic gene clusters.</title>
        <authorList>
            <person name="Abdel-Mageed W.M."/>
            <person name="Lehri B."/>
            <person name="Jarmusch S."/>
            <person name="Miranda K."/>
            <person name="Goodfellow M."/>
            <person name="Jaspars M."/>
            <person name="Karlyshev A.V."/>
        </authorList>
    </citation>
    <scope>NUCLEOTIDE SEQUENCE [LARGE SCALE GENOMIC DNA]</scope>
    <source>
        <strain evidence="4">SST4</strain>
    </source>
</reference>
<proteinExistence type="predicted"/>
<dbReference type="PROSITE" id="PS50234">
    <property type="entry name" value="VWFA"/>
    <property type="match status" value="1"/>
</dbReference>
<dbReference type="InterPro" id="IPR006538">
    <property type="entry name" value="CobT"/>
</dbReference>
<dbReference type="PIRSF" id="PIRSF031715">
    <property type="entry name" value="Cob_chel_CobT"/>
    <property type="match status" value="1"/>
</dbReference>
<dbReference type="Pfam" id="PF11775">
    <property type="entry name" value="CobT_C"/>
    <property type="match status" value="1"/>
</dbReference>
<dbReference type="PANTHER" id="PTHR41248">
    <property type="entry name" value="NORD PROTEIN"/>
    <property type="match status" value="1"/>
</dbReference>